<protein>
    <submittedName>
        <fullName evidence="2">Putative secreted protein</fullName>
    </submittedName>
</protein>
<organism evidence="2">
    <name type="scientific">Lutzomyia longipalpis</name>
    <name type="common">Sand fly</name>
    <dbReference type="NCBI Taxonomy" id="7200"/>
    <lineage>
        <taxon>Eukaryota</taxon>
        <taxon>Metazoa</taxon>
        <taxon>Ecdysozoa</taxon>
        <taxon>Arthropoda</taxon>
        <taxon>Hexapoda</taxon>
        <taxon>Insecta</taxon>
        <taxon>Pterygota</taxon>
        <taxon>Neoptera</taxon>
        <taxon>Endopterygota</taxon>
        <taxon>Diptera</taxon>
        <taxon>Nematocera</taxon>
        <taxon>Psychodoidea</taxon>
        <taxon>Psychodidae</taxon>
        <taxon>Lutzomyia</taxon>
        <taxon>Lutzomyia</taxon>
    </lineage>
</organism>
<keyword evidence="1" id="KW-0732">Signal</keyword>
<accession>A0A7G3ANA8</accession>
<reference evidence="2" key="1">
    <citation type="journal article" date="2020" name="BMC">
        <title>Leishmania infection induces a limited differential gene expression in the sand fly midgut.</title>
        <authorList>
            <person name="Coutinho-Abreu I.V."/>
            <person name="Serafim T.D."/>
            <person name="Meneses C."/>
            <person name="Kamhawi S."/>
            <person name="Oliveira F."/>
            <person name="Valenzuela J.G."/>
        </authorList>
    </citation>
    <scope>NUCLEOTIDE SEQUENCE</scope>
    <source>
        <strain evidence="2">Jacobina</strain>
        <tissue evidence="2">Midgut</tissue>
    </source>
</reference>
<proteinExistence type="predicted"/>
<evidence type="ECO:0000313" key="2">
    <source>
        <dbReference type="EMBL" id="MBC1173444.1"/>
    </source>
</evidence>
<evidence type="ECO:0000256" key="1">
    <source>
        <dbReference type="SAM" id="SignalP"/>
    </source>
</evidence>
<dbReference type="EMBL" id="GITU01004741">
    <property type="protein sequence ID" value="MBC1173444.1"/>
    <property type="molecule type" value="Transcribed_RNA"/>
</dbReference>
<dbReference type="AlphaFoldDB" id="A0A7G3ANA8"/>
<sequence>MVSWCVLFAFFLSAIQTFSQHGEGDIGELERSFSQLYGITSPINRLLADLQIYPSGKLCVSVAPHRHSETISQYCVPMRHPSSHRGKGFG</sequence>
<feature type="signal peptide" evidence="1">
    <location>
        <begin position="1"/>
        <end position="19"/>
    </location>
</feature>
<name>A0A7G3ANA8_LUTLO</name>
<feature type="chain" id="PRO_5028971941" evidence="1">
    <location>
        <begin position="20"/>
        <end position="90"/>
    </location>
</feature>